<dbReference type="RefSeq" id="WP_078982385.1">
    <property type="nucleotide sequence ID" value="NZ_MWQN01000004.1"/>
</dbReference>
<evidence type="ECO:0000256" key="2">
    <source>
        <dbReference type="ARBA" id="ARBA00010742"/>
    </source>
</evidence>
<name>A0A1T3NLB3_9ACTN</name>
<dbReference type="Pfam" id="PF09084">
    <property type="entry name" value="NMT1"/>
    <property type="match status" value="1"/>
</dbReference>
<evidence type="ECO:0000256" key="4">
    <source>
        <dbReference type="SAM" id="SignalP"/>
    </source>
</evidence>
<dbReference type="GO" id="GO:0042597">
    <property type="term" value="C:periplasmic space"/>
    <property type="evidence" value="ECO:0007669"/>
    <property type="project" value="UniProtKB-SubCell"/>
</dbReference>
<protein>
    <recommendedName>
        <fullName evidence="5">SsuA/THI5-like domain-containing protein</fullName>
    </recommendedName>
</protein>
<feature type="domain" description="SsuA/THI5-like" evidence="5">
    <location>
        <begin position="97"/>
        <end position="251"/>
    </location>
</feature>
<accession>A0A1T3NLB3</accession>
<dbReference type="STRING" id="159449.B4N89_42510"/>
<dbReference type="OrthoDB" id="8109583at2"/>
<feature type="signal peptide" evidence="4">
    <location>
        <begin position="1"/>
        <end position="20"/>
    </location>
</feature>
<dbReference type="InterPro" id="IPR015168">
    <property type="entry name" value="SsuA/THI5"/>
</dbReference>
<keyword evidence="3 4" id="KW-0732">Signal</keyword>
<dbReference type="Proteomes" id="UP000190037">
    <property type="component" value="Unassembled WGS sequence"/>
</dbReference>
<reference evidence="6 7" key="1">
    <citation type="submission" date="2017-03" db="EMBL/GenBank/DDBJ databases">
        <title>Draft genome sequence of Streptomyces scabrisporus NF3, endophyte isolated from Amphipterygium adstringens.</title>
        <authorList>
            <person name="Vazquez M."/>
            <person name="Ceapa C.D."/>
            <person name="Rodriguez Luna D."/>
            <person name="Sanchez Esquivel S."/>
        </authorList>
    </citation>
    <scope>NUCLEOTIDE SEQUENCE [LARGE SCALE GENOMIC DNA]</scope>
    <source>
        <strain evidence="6 7">NF3</strain>
    </source>
</reference>
<dbReference type="eggNOG" id="COG0715">
    <property type="taxonomic scope" value="Bacteria"/>
</dbReference>
<dbReference type="SUPFAM" id="SSF53850">
    <property type="entry name" value="Periplasmic binding protein-like II"/>
    <property type="match status" value="1"/>
</dbReference>
<gene>
    <name evidence="6" type="ORF">B4N89_42510</name>
</gene>
<evidence type="ECO:0000259" key="5">
    <source>
        <dbReference type="Pfam" id="PF09084"/>
    </source>
</evidence>
<evidence type="ECO:0000256" key="1">
    <source>
        <dbReference type="ARBA" id="ARBA00004418"/>
    </source>
</evidence>
<evidence type="ECO:0000313" key="6">
    <source>
        <dbReference type="EMBL" id="OPC77627.1"/>
    </source>
</evidence>
<keyword evidence="7" id="KW-1185">Reference proteome</keyword>
<feature type="chain" id="PRO_5039013256" description="SsuA/THI5-like domain-containing protein" evidence="4">
    <location>
        <begin position="21"/>
        <end position="381"/>
    </location>
</feature>
<dbReference type="PANTHER" id="PTHR30024">
    <property type="entry name" value="ALIPHATIC SULFONATES-BINDING PROTEIN-RELATED"/>
    <property type="match status" value="1"/>
</dbReference>
<evidence type="ECO:0000313" key="7">
    <source>
        <dbReference type="Proteomes" id="UP000190037"/>
    </source>
</evidence>
<dbReference type="Gene3D" id="3.40.190.10">
    <property type="entry name" value="Periplasmic binding protein-like II"/>
    <property type="match status" value="2"/>
</dbReference>
<organism evidence="6 7">
    <name type="scientific">Embleya scabrispora</name>
    <dbReference type="NCBI Taxonomy" id="159449"/>
    <lineage>
        <taxon>Bacteria</taxon>
        <taxon>Bacillati</taxon>
        <taxon>Actinomycetota</taxon>
        <taxon>Actinomycetes</taxon>
        <taxon>Kitasatosporales</taxon>
        <taxon>Streptomycetaceae</taxon>
        <taxon>Embleya</taxon>
    </lineage>
</organism>
<comment type="subcellular location">
    <subcellularLocation>
        <location evidence="1">Periplasm</location>
    </subcellularLocation>
</comment>
<comment type="caution">
    <text evidence="6">The sequence shown here is derived from an EMBL/GenBank/DDBJ whole genome shotgun (WGS) entry which is preliminary data.</text>
</comment>
<dbReference type="PANTHER" id="PTHR30024:SF47">
    <property type="entry name" value="TAURINE-BINDING PERIPLASMIC PROTEIN"/>
    <property type="match status" value="1"/>
</dbReference>
<dbReference type="PROSITE" id="PS51257">
    <property type="entry name" value="PROKAR_LIPOPROTEIN"/>
    <property type="match status" value="1"/>
</dbReference>
<proteinExistence type="inferred from homology"/>
<evidence type="ECO:0000256" key="3">
    <source>
        <dbReference type="ARBA" id="ARBA00022729"/>
    </source>
</evidence>
<dbReference type="AlphaFoldDB" id="A0A1T3NLB3"/>
<dbReference type="EMBL" id="MWQN01000004">
    <property type="protein sequence ID" value="OPC77627.1"/>
    <property type="molecule type" value="Genomic_DNA"/>
</dbReference>
<comment type="similarity">
    <text evidence="2">Belongs to the bacterial solute-binding protein SsuA/TauA family.</text>
</comment>
<sequence length="381" mass="40569">MARRGFLTTTALLACTALLAACGGSADSGSDRPKTPQPKRAIEAVAGCEKAWTDPADLSPTRKPARCAAGSPAAKPLAQKAKLTVTAGSLSAEYLGPLRTAIAKGEFAKEGLDVELKQMPATDAITLLAKGQVDVLYSAPEAGMVNAVKQGFDIKWVAGNYSAAPESRTGVWARVKNGRTGDAVDLKNARFGTLVGKTSVIMYPIQSVLARHRTKPTEVSFQQLDGAGVPEAFKNGGIDAAWLLDPVWKDFEGKPEYTFLGGQPVGEPLGGMLYGQNLLEKNRDAGVAFLRALIRTVNTYFAGDYKQDPAFVEELATTLGSKPELLKSVPAQVVDWEIRGGTTDRVQSMYIEGKVIEAPALPEDKLVDRSFYAEAVGHTTP</sequence>